<evidence type="ECO:0000313" key="1">
    <source>
        <dbReference type="EMBL" id="CUV14646.1"/>
    </source>
</evidence>
<dbReference type="EMBL" id="LN899819">
    <property type="protein sequence ID" value="CUV14646.1"/>
    <property type="molecule type" value="Genomic_DNA"/>
</dbReference>
<reference evidence="1" key="1">
    <citation type="submission" date="2015-10" db="EMBL/GenBank/DDBJ databases">
        <authorList>
            <person name="Gilbert D.G."/>
        </authorList>
    </citation>
    <scope>NUCLEOTIDE SEQUENCE</scope>
    <source>
        <strain evidence="1">Phyl III-seqv23</strain>
    </source>
</reference>
<sequence>MSTTPIDNTEDVIDSRDIIARIEHLEGEEADLWDAATAEDAGASAMTDYEAWKNGDEGQELTKLKTLADQCEGYGDWGHGEALIHEDHFVKYIEELIDDCYELPKELSSGNWPYRYITIDYEAAAEEAKYDYTEIDFGGQTYLMRA</sequence>
<dbReference type="PATRIC" id="fig|305.106.peg.5126"/>
<gene>
    <name evidence="1" type="ORF">RUN39_v1_920061</name>
</gene>
<evidence type="ECO:0008006" key="2">
    <source>
        <dbReference type="Google" id="ProtNLM"/>
    </source>
</evidence>
<accession>A0A0S4TX75</accession>
<dbReference type="AlphaFoldDB" id="A0A0S4TX75"/>
<protein>
    <recommendedName>
        <fullName evidence="2">Antirestriction protein ArdA</fullName>
    </recommendedName>
</protein>
<proteinExistence type="predicted"/>
<organism evidence="1">
    <name type="scientific">Ralstonia solanacearum</name>
    <name type="common">Pseudomonas solanacearum</name>
    <dbReference type="NCBI Taxonomy" id="305"/>
    <lineage>
        <taxon>Bacteria</taxon>
        <taxon>Pseudomonadati</taxon>
        <taxon>Pseudomonadota</taxon>
        <taxon>Betaproteobacteria</taxon>
        <taxon>Burkholderiales</taxon>
        <taxon>Burkholderiaceae</taxon>
        <taxon>Ralstonia</taxon>
        <taxon>Ralstonia solanacearum species complex</taxon>
    </lineage>
</organism>
<name>A0A0S4TX75_RALSL</name>